<dbReference type="EMBL" id="BK059105">
    <property type="protein sequence ID" value="DAE30984.1"/>
    <property type="molecule type" value="Genomic_DNA"/>
</dbReference>
<sequence length="71" mass="7758">MSLSPDTIIKYATGKATLANPERNELVTGCCKLLLNASITLDRLSGIIRISEDDLSEVERLLARPQNISNT</sequence>
<name>A0A8S5RHW8_9VIRU</name>
<proteinExistence type="predicted"/>
<organism evidence="1">
    <name type="scientific">virus sp. ctML55</name>
    <dbReference type="NCBI Taxonomy" id="2827627"/>
    <lineage>
        <taxon>Viruses</taxon>
    </lineage>
</organism>
<evidence type="ECO:0000313" key="1">
    <source>
        <dbReference type="EMBL" id="DAE30984.1"/>
    </source>
</evidence>
<protein>
    <submittedName>
        <fullName evidence="1">Uncharacterized protein</fullName>
    </submittedName>
</protein>
<reference evidence="1" key="1">
    <citation type="journal article" date="2021" name="Proc. Natl. Acad. Sci. U.S.A.">
        <title>A Catalog of Tens of Thousands of Viruses from Human Metagenomes Reveals Hidden Associations with Chronic Diseases.</title>
        <authorList>
            <person name="Tisza M.J."/>
            <person name="Buck C.B."/>
        </authorList>
    </citation>
    <scope>NUCLEOTIDE SEQUENCE</scope>
    <source>
        <strain evidence="1">CtML55</strain>
    </source>
</reference>
<accession>A0A8S5RHW8</accession>